<feature type="signal peptide" evidence="2">
    <location>
        <begin position="1"/>
        <end position="20"/>
    </location>
</feature>
<keyword evidence="5" id="KW-1185">Reference proteome</keyword>
<dbReference type="Pfam" id="PF00497">
    <property type="entry name" value="SBP_bac_3"/>
    <property type="match status" value="1"/>
</dbReference>
<protein>
    <submittedName>
        <fullName evidence="4">Transporter substrate-binding domain-containing protein</fullName>
    </submittedName>
</protein>
<evidence type="ECO:0000256" key="2">
    <source>
        <dbReference type="SAM" id="SignalP"/>
    </source>
</evidence>
<dbReference type="SUPFAM" id="SSF53850">
    <property type="entry name" value="Periplasmic binding protein-like II"/>
    <property type="match status" value="1"/>
</dbReference>
<evidence type="ECO:0000256" key="1">
    <source>
        <dbReference type="ARBA" id="ARBA00022729"/>
    </source>
</evidence>
<dbReference type="Proteomes" id="UP000693972">
    <property type="component" value="Unassembled WGS sequence"/>
</dbReference>
<feature type="chain" id="PRO_5037976174" evidence="2">
    <location>
        <begin position="21"/>
        <end position="253"/>
    </location>
</feature>
<dbReference type="AlphaFoldDB" id="A0A975YFU1"/>
<dbReference type="SMART" id="SM00062">
    <property type="entry name" value="PBPb"/>
    <property type="match status" value="1"/>
</dbReference>
<keyword evidence="1 2" id="KW-0732">Signal</keyword>
<gene>
    <name evidence="4" type="ORF">KUL25_20610</name>
</gene>
<evidence type="ECO:0000313" key="4">
    <source>
        <dbReference type="EMBL" id="QXL87774.1"/>
    </source>
</evidence>
<dbReference type="Gene3D" id="3.40.190.10">
    <property type="entry name" value="Periplasmic binding protein-like II"/>
    <property type="match status" value="2"/>
</dbReference>
<reference evidence="4 5" key="1">
    <citation type="submission" date="2021-07" db="EMBL/GenBank/DDBJ databases">
        <title>Karlodiniumbacter phycospheric gen. nov., sp. nov., a phycosphere bacterium isolated from karlodinium veneficum.</title>
        <authorList>
            <person name="Peng Y."/>
            <person name="Jiang L."/>
            <person name="Lee J."/>
        </authorList>
    </citation>
    <scope>NUCLEOTIDE SEQUENCE</scope>
    <source>
        <strain evidence="4 5">N5</strain>
    </source>
</reference>
<proteinExistence type="predicted"/>
<dbReference type="EMBL" id="JAIMBW010000001">
    <property type="protein sequence ID" value="MBY4895171.1"/>
    <property type="molecule type" value="Genomic_DNA"/>
</dbReference>
<name>A0A975YFU1_9RHOB</name>
<dbReference type="RefSeq" id="WP_257894627.1">
    <property type="nucleotide sequence ID" value="NZ_JAIMBW010000001.1"/>
</dbReference>
<organism evidence="4">
    <name type="scientific">Gymnodinialimonas phycosphaerae</name>
    <dbReference type="NCBI Taxonomy" id="2841589"/>
    <lineage>
        <taxon>Bacteria</taxon>
        <taxon>Pseudomonadati</taxon>
        <taxon>Pseudomonadota</taxon>
        <taxon>Alphaproteobacteria</taxon>
        <taxon>Rhodobacterales</taxon>
        <taxon>Paracoccaceae</taxon>
        <taxon>Gymnodinialimonas</taxon>
    </lineage>
</organism>
<dbReference type="PANTHER" id="PTHR35936">
    <property type="entry name" value="MEMBRANE-BOUND LYTIC MUREIN TRANSGLYCOSYLASE F"/>
    <property type="match status" value="1"/>
</dbReference>
<feature type="domain" description="Solute-binding protein family 3/N-terminal" evidence="3">
    <location>
        <begin position="22"/>
        <end position="238"/>
    </location>
</feature>
<sequence length="253" mass="26779">MIRAFLLLATLATLAAPANAQEVVIGTSSTYPPMIIHTGRAPVTGLEGDLLAELCTRAGWTCRWEFMPFDVIFPALEAGRIDIAANALGYSEERAARVHMTCPYRPLSPGGMHGTFFTRDPSHDPRSGPIAVLRGTLHHAALAEAGLDLRLFSEDDAAMDAVVSGALQAYFGPTPAVENYPNRAALIPAGEMPIRSGGTSIAVSPERPDLAAALDAQLIDLSHDGIITAITRQWLSDAVDDPIALCDTGPPLS</sequence>
<evidence type="ECO:0000259" key="3">
    <source>
        <dbReference type="SMART" id="SM00062"/>
    </source>
</evidence>
<dbReference type="PANTHER" id="PTHR35936:SF17">
    <property type="entry name" value="ARGININE-BINDING EXTRACELLULAR PROTEIN ARTP"/>
    <property type="match status" value="1"/>
</dbReference>
<dbReference type="EMBL" id="CP078073">
    <property type="protein sequence ID" value="QXL87774.1"/>
    <property type="molecule type" value="Genomic_DNA"/>
</dbReference>
<dbReference type="InterPro" id="IPR001638">
    <property type="entry name" value="Solute-binding_3/MltF_N"/>
</dbReference>
<accession>A0A975YFU1</accession>
<evidence type="ECO:0000313" key="5">
    <source>
        <dbReference type="Proteomes" id="UP000693972"/>
    </source>
</evidence>